<reference evidence="3" key="1">
    <citation type="submission" date="2017-02" db="UniProtKB">
        <authorList>
            <consortium name="WormBaseParasite"/>
        </authorList>
    </citation>
    <scope>IDENTIFICATION</scope>
</reference>
<dbReference type="AlphaFoldDB" id="A0A0M3HTL3"/>
<feature type="compositionally biased region" description="Basic and acidic residues" evidence="1">
    <location>
        <begin position="39"/>
        <end position="57"/>
    </location>
</feature>
<evidence type="ECO:0000313" key="3">
    <source>
        <dbReference type="WBParaSite" id="ALUE_0000599801-mRNA-1"/>
    </source>
</evidence>
<keyword evidence="2" id="KW-1185">Reference proteome</keyword>
<evidence type="ECO:0000313" key="2">
    <source>
        <dbReference type="Proteomes" id="UP000036681"/>
    </source>
</evidence>
<proteinExistence type="predicted"/>
<sequence>MLVALAMKEAGLKEKQENSELNEAKNCADGSSTVRHKTSNKEIDKKLKSGNRRENRCRNCSSKKKSQPPSKRPLSKQSGSPLEAMSEPRSAENDSIDVEPESTNVPPKATRRVSRMSIAQSYRAKRYKVIRGASVQKMESNKPCFDPRENFLRTLPNRVKVVLPCGVIKSIAEKLQQVEDDTTLVEIFVFSSDIHQITTTPVEAILIRRPQMKTRENLAILTR</sequence>
<dbReference type="WBParaSite" id="ALUE_0000599801-mRNA-1">
    <property type="protein sequence ID" value="ALUE_0000599801-mRNA-1"/>
    <property type="gene ID" value="ALUE_0000599801"/>
</dbReference>
<evidence type="ECO:0000256" key="1">
    <source>
        <dbReference type="SAM" id="MobiDB-lite"/>
    </source>
</evidence>
<protein>
    <submittedName>
        <fullName evidence="3">TAFII55_N domain-containing protein</fullName>
    </submittedName>
</protein>
<name>A0A0M3HTL3_ASCLU</name>
<organism evidence="2 3">
    <name type="scientific">Ascaris lumbricoides</name>
    <name type="common">Giant roundworm</name>
    <dbReference type="NCBI Taxonomy" id="6252"/>
    <lineage>
        <taxon>Eukaryota</taxon>
        <taxon>Metazoa</taxon>
        <taxon>Ecdysozoa</taxon>
        <taxon>Nematoda</taxon>
        <taxon>Chromadorea</taxon>
        <taxon>Rhabditida</taxon>
        <taxon>Spirurina</taxon>
        <taxon>Ascaridomorpha</taxon>
        <taxon>Ascaridoidea</taxon>
        <taxon>Ascarididae</taxon>
        <taxon>Ascaris</taxon>
    </lineage>
</organism>
<feature type="region of interest" description="Disordered" evidence="1">
    <location>
        <begin position="1"/>
        <end position="114"/>
    </location>
</feature>
<accession>A0A0M3HTL3</accession>
<dbReference type="Proteomes" id="UP000036681">
    <property type="component" value="Unplaced"/>
</dbReference>